<reference evidence="8 9" key="1">
    <citation type="submission" date="2024-10" db="EMBL/GenBank/DDBJ databases">
        <title>The Natural Products Discovery Center: Release of the First 8490 Sequenced Strains for Exploring Actinobacteria Biosynthetic Diversity.</title>
        <authorList>
            <person name="Kalkreuter E."/>
            <person name="Kautsar S.A."/>
            <person name="Yang D."/>
            <person name="Bader C.D."/>
            <person name="Teijaro C.N."/>
            <person name="Fluegel L."/>
            <person name="Davis C.M."/>
            <person name="Simpson J.R."/>
            <person name="Lauterbach L."/>
            <person name="Steele A.D."/>
            <person name="Gui C."/>
            <person name="Meng S."/>
            <person name="Li G."/>
            <person name="Viehrig K."/>
            <person name="Ye F."/>
            <person name="Su P."/>
            <person name="Kiefer A.F."/>
            <person name="Nichols A."/>
            <person name="Cepeda A.J."/>
            <person name="Yan W."/>
            <person name="Fan B."/>
            <person name="Jiang Y."/>
            <person name="Adhikari A."/>
            <person name="Zheng C.-J."/>
            <person name="Schuster L."/>
            <person name="Cowan T.M."/>
            <person name="Smanski M.J."/>
            <person name="Chevrette M.G."/>
            <person name="De Carvalho L.P.S."/>
            <person name="Shen B."/>
        </authorList>
    </citation>
    <scope>NUCLEOTIDE SEQUENCE [LARGE SCALE GENOMIC DNA]</scope>
    <source>
        <strain evidence="8 9">NPDC093086</strain>
    </source>
</reference>
<keyword evidence="6" id="KW-0472">Membrane</keyword>
<sequence>MPRFSIVIPVFKVQGYLRECLDSVVGQSYRDIEVIAVDDCSPDSCGAIIDEYAARDDRVKAVHLPENVGLGRARNAGLRHARGDYVLFLDSDDTYTPGLLEALAGRLDAVGELDILVFDHVRTYWWGRGGRSQTAGLFEKAGTDVFRLRDRPEYVELFLVAWNKAFRREFFLGQGLQYAPGLYEDAPVTHMAMVTAERIGCLDRVGVEYRQRRQGAITKTPGRKHFDIFAQYEGLFAFLAERPELAWATPMLFERAVFHMLFALKRPERVRAADRKEFFERTADFYAAHVPDGFTVPDGPTGVYMRAVAKRLYHAYRATQFAARAKAAGPTRVLKAKTKVGRRAYAGLYTLQRRRSPDPRLAVYSSYWDRLPSCNPLAVYEKARELVPDVRGVWVVRKEVAGRVPEGIDHVVRGSRRYWEVMARARYFVNNVNFPDHIVKRPGQLHLQTHHGTPLKRMGLDQRAYPAAARGMDFDRLLDRVDRWDVSVSSNPHSTKQWERVYPGSYESLDVGYPRNDRYYRAGAEEVAAVRARLGIAPGRTALLYAPTHRDYRTDWTPSFDLARLAGALGDEFVLLVRTHYFYDRSPELSDLAARGAVIDVSGHPCVEDLCLAADALVTDYSSLTFDYANLDRPIVVHADDWEIYSQVRGVTFDLLSGRPGDTPGAVATTEDELIDTFRSGRWRDTETAGLRAAFRERFCPYDDGHAAERVVRHFFLGQETAPGIIPLAQRTPAPAPAAAPALG</sequence>
<organism evidence="8 9">
    <name type="scientific">Streptomyces ardesiacus</name>
    <dbReference type="NCBI Taxonomy" id="285564"/>
    <lineage>
        <taxon>Bacteria</taxon>
        <taxon>Bacillati</taxon>
        <taxon>Actinomycetota</taxon>
        <taxon>Actinomycetes</taxon>
        <taxon>Kitasatosporales</taxon>
        <taxon>Streptomycetaceae</taxon>
        <taxon>Streptomyces</taxon>
    </lineage>
</organism>
<dbReference type="InterPro" id="IPR043149">
    <property type="entry name" value="TagF_N"/>
</dbReference>
<dbReference type="Pfam" id="PF04464">
    <property type="entry name" value="Glyphos_transf"/>
    <property type="match status" value="1"/>
</dbReference>
<keyword evidence="3" id="KW-1003">Cell membrane</keyword>
<dbReference type="CDD" id="cd00761">
    <property type="entry name" value="Glyco_tranf_GTA_type"/>
    <property type="match status" value="1"/>
</dbReference>
<protein>
    <submittedName>
        <fullName evidence="8">CDP-glycerol glycerophosphotransferase family protein</fullName>
    </submittedName>
</protein>
<dbReference type="EMBL" id="JBIVPC010000010">
    <property type="protein sequence ID" value="MFJ6038515.1"/>
    <property type="molecule type" value="Genomic_DNA"/>
</dbReference>
<feature type="domain" description="Glycosyltransferase 2-like" evidence="7">
    <location>
        <begin position="5"/>
        <end position="171"/>
    </location>
</feature>
<evidence type="ECO:0000256" key="2">
    <source>
        <dbReference type="ARBA" id="ARBA00010488"/>
    </source>
</evidence>
<evidence type="ECO:0000256" key="3">
    <source>
        <dbReference type="ARBA" id="ARBA00022475"/>
    </source>
</evidence>
<dbReference type="SUPFAM" id="SSF53448">
    <property type="entry name" value="Nucleotide-diphospho-sugar transferases"/>
    <property type="match status" value="1"/>
</dbReference>
<evidence type="ECO:0000313" key="9">
    <source>
        <dbReference type="Proteomes" id="UP001617907"/>
    </source>
</evidence>
<dbReference type="Gene3D" id="3.40.50.11820">
    <property type="match status" value="1"/>
</dbReference>
<dbReference type="Proteomes" id="UP001617907">
    <property type="component" value="Unassembled WGS sequence"/>
</dbReference>
<keyword evidence="9" id="KW-1185">Reference proteome</keyword>
<evidence type="ECO:0000313" key="8">
    <source>
        <dbReference type="EMBL" id="MFJ6038515.1"/>
    </source>
</evidence>
<dbReference type="InterPro" id="IPR001173">
    <property type="entry name" value="Glyco_trans_2-like"/>
</dbReference>
<comment type="similarity">
    <text evidence="2">Belongs to the CDP-glycerol glycerophosphotransferase family.</text>
</comment>
<evidence type="ECO:0000256" key="1">
    <source>
        <dbReference type="ARBA" id="ARBA00004202"/>
    </source>
</evidence>
<dbReference type="InterPro" id="IPR029044">
    <property type="entry name" value="Nucleotide-diphossugar_trans"/>
</dbReference>
<dbReference type="InterPro" id="IPR043148">
    <property type="entry name" value="TagF_C"/>
</dbReference>
<name>A0ABW8HCL7_9ACTN</name>
<accession>A0ABW8HCL7</accession>
<dbReference type="InterPro" id="IPR007554">
    <property type="entry name" value="Glycerophosphate_synth"/>
</dbReference>
<keyword evidence="5" id="KW-0777">Teichoic acid biosynthesis</keyword>
<proteinExistence type="inferred from homology"/>
<keyword evidence="4" id="KW-0808">Transferase</keyword>
<dbReference type="SUPFAM" id="SSF53756">
    <property type="entry name" value="UDP-Glycosyltransferase/glycogen phosphorylase"/>
    <property type="match status" value="1"/>
</dbReference>
<evidence type="ECO:0000256" key="6">
    <source>
        <dbReference type="ARBA" id="ARBA00023136"/>
    </source>
</evidence>
<comment type="subcellular location">
    <subcellularLocation>
        <location evidence="1">Cell membrane</location>
        <topology evidence="1">Peripheral membrane protein</topology>
    </subcellularLocation>
</comment>
<dbReference type="InterPro" id="IPR051612">
    <property type="entry name" value="Teichoic_Acid_Biosynth"/>
</dbReference>
<dbReference type="PANTHER" id="PTHR37316:SF3">
    <property type="entry name" value="TEICHOIC ACID GLYCEROL-PHOSPHATE TRANSFERASE"/>
    <property type="match status" value="1"/>
</dbReference>
<evidence type="ECO:0000256" key="5">
    <source>
        <dbReference type="ARBA" id="ARBA00022944"/>
    </source>
</evidence>
<comment type="caution">
    <text evidence="8">The sequence shown here is derived from an EMBL/GenBank/DDBJ whole genome shotgun (WGS) entry which is preliminary data.</text>
</comment>
<evidence type="ECO:0000259" key="7">
    <source>
        <dbReference type="Pfam" id="PF00535"/>
    </source>
</evidence>
<gene>
    <name evidence="8" type="ORF">ACIQFM_19920</name>
</gene>
<evidence type="ECO:0000256" key="4">
    <source>
        <dbReference type="ARBA" id="ARBA00022679"/>
    </source>
</evidence>
<dbReference type="Gene3D" id="3.40.50.12580">
    <property type="match status" value="1"/>
</dbReference>
<dbReference type="Pfam" id="PF00535">
    <property type="entry name" value="Glycos_transf_2"/>
    <property type="match status" value="1"/>
</dbReference>
<dbReference type="RefSeq" id="WP_053663611.1">
    <property type="nucleotide sequence ID" value="NZ_JBEOTR010000006.1"/>
</dbReference>
<dbReference type="PANTHER" id="PTHR37316">
    <property type="entry name" value="TEICHOIC ACID GLYCEROL-PHOSPHATE PRIMASE"/>
    <property type="match status" value="1"/>
</dbReference>
<dbReference type="Gene3D" id="3.90.550.10">
    <property type="entry name" value="Spore Coat Polysaccharide Biosynthesis Protein SpsA, Chain A"/>
    <property type="match status" value="1"/>
</dbReference>